<sequence length="475" mass="54448">MGDITNRVVAFLMAKCSKVFTTPTTVGMGQSDLQRLLLRVQVIIEEAEGRHITNPMIAYQLNMLRKEMYRGYFTLDTLRIIHCQEQLKAKGRDDVSNSFTLSKFNPAKRLFFSTGNTHMEKDLQQVLDNVNNIMVTMSDFVAIFNNYPPLYRQPYSMHLYIGKCMFGREMEMADRVIDFLMQIENPSMKNVGVLPIVGPTNVGKSTLVAHVYNDERVRNHFSKIVVITGDEINNESPTSMLNNRGVIVYQDNALRKNDRLLTIIEFSRDVVDEVTWNSLYSSACAVLRSGSKIIMTSTSDEIIKFGTTQALVLNFLPQEAYWYFFKTITFGSTDSDDHPELQSIGMEMARWMNGSFIGANINSGHLSKNLIAKYWQMHLAFFKENIQRNVSLFGKNQFVLMQESNPMSFLIKDKYEFTIYSHYSASLAEDDVPIITMYDVLTGSVKCEGELKVLLWKSHILPFKYYVANCIIEKL</sequence>
<dbReference type="PANTHER" id="PTHR33377:SF50">
    <property type="entry name" value="NB-ARC DOMAIN-CONTAINING PROTEIN"/>
    <property type="match status" value="1"/>
</dbReference>
<dbReference type="InterPro" id="IPR027417">
    <property type="entry name" value="P-loop_NTPase"/>
</dbReference>
<dbReference type="InterPro" id="IPR002182">
    <property type="entry name" value="NB-ARC"/>
</dbReference>
<dbReference type="SUPFAM" id="SSF52540">
    <property type="entry name" value="P-loop containing nucleoside triphosphate hydrolases"/>
    <property type="match status" value="1"/>
</dbReference>
<gene>
    <name evidence="2" type="ORF">URODEC1_LOCUS114552</name>
</gene>
<evidence type="ECO:0000259" key="1">
    <source>
        <dbReference type="Pfam" id="PF00931"/>
    </source>
</evidence>
<accession>A0ABC9GD11</accession>
<dbReference type="AlphaFoldDB" id="A0ABC9GD11"/>
<proteinExistence type="predicted"/>
<evidence type="ECO:0000313" key="3">
    <source>
        <dbReference type="Proteomes" id="UP001497457"/>
    </source>
</evidence>
<reference evidence="3" key="1">
    <citation type="submission" date="2024-06" db="EMBL/GenBank/DDBJ databases">
        <authorList>
            <person name="Ryan C."/>
        </authorList>
    </citation>
    <scope>NUCLEOTIDE SEQUENCE [LARGE SCALE GENOMIC DNA]</scope>
</reference>
<keyword evidence="3" id="KW-1185">Reference proteome</keyword>
<organism evidence="2 3">
    <name type="scientific">Urochloa decumbens</name>
    <dbReference type="NCBI Taxonomy" id="240449"/>
    <lineage>
        <taxon>Eukaryota</taxon>
        <taxon>Viridiplantae</taxon>
        <taxon>Streptophyta</taxon>
        <taxon>Embryophyta</taxon>
        <taxon>Tracheophyta</taxon>
        <taxon>Spermatophyta</taxon>
        <taxon>Magnoliopsida</taxon>
        <taxon>Liliopsida</taxon>
        <taxon>Poales</taxon>
        <taxon>Poaceae</taxon>
        <taxon>PACMAD clade</taxon>
        <taxon>Panicoideae</taxon>
        <taxon>Panicodae</taxon>
        <taxon>Paniceae</taxon>
        <taxon>Melinidinae</taxon>
        <taxon>Urochloa</taxon>
    </lineage>
</organism>
<dbReference type="PANTHER" id="PTHR33377">
    <property type="entry name" value="OS10G0134700 PROTEIN-RELATED"/>
    <property type="match status" value="1"/>
</dbReference>
<dbReference type="Proteomes" id="UP001497457">
    <property type="component" value="Chromosome 8b"/>
</dbReference>
<feature type="domain" description="NB-ARC" evidence="1">
    <location>
        <begin position="171"/>
        <end position="332"/>
    </location>
</feature>
<evidence type="ECO:0000313" key="2">
    <source>
        <dbReference type="EMBL" id="CAL5091785.1"/>
    </source>
</evidence>
<protein>
    <recommendedName>
        <fullName evidence="1">NB-ARC domain-containing protein</fullName>
    </recommendedName>
</protein>
<reference evidence="2 3" key="2">
    <citation type="submission" date="2024-10" db="EMBL/GenBank/DDBJ databases">
        <authorList>
            <person name="Ryan C."/>
        </authorList>
    </citation>
    <scope>NUCLEOTIDE SEQUENCE [LARGE SCALE GENOMIC DNA]</scope>
</reference>
<dbReference type="EMBL" id="OZ075118">
    <property type="protein sequence ID" value="CAL5091785.1"/>
    <property type="molecule type" value="Genomic_DNA"/>
</dbReference>
<dbReference type="Pfam" id="PF00931">
    <property type="entry name" value="NB-ARC"/>
    <property type="match status" value="1"/>
</dbReference>
<name>A0ABC9GD11_9POAL</name>
<dbReference type="Gene3D" id="3.40.50.300">
    <property type="entry name" value="P-loop containing nucleotide triphosphate hydrolases"/>
    <property type="match status" value="1"/>
</dbReference>